<dbReference type="RefSeq" id="WP_146784963.1">
    <property type="nucleotide sequence ID" value="NZ_BAABIO010000001.1"/>
</dbReference>
<sequence length="319" mass="36378">MRIFVQRVRTLALICGFSFTAFFSNAQSISTPNGKFEIGLGLGPMFFLGDLGGNIGQGTLFVKDLNFATTKFQKGLFVNYYPQEWIGFRLAGNLGKLEGADSLITDHGGDETYRLNRNLHFRTNISEAYAAVEFYPTVFFEQYEGLQGKIRPYGVLGIGLFHFNPQTKYYSPNGTSRWVDLQPLHIEGQGMAEYPDRPNYKLTQMEIPLGGGVKWYVKENMYLGFEVLHRKTFTDYVDDLSKDYIDPNLYDKYLTPENAVVAKQVQNRQLNHVLGANPTQVGEQRGNPKRNDSYFSTIIRFGWRLFDNSTADHMGCPKW</sequence>
<evidence type="ECO:0000313" key="2">
    <source>
        <dbReference type="EMBL" id="QEC55723.1"/>
    </source>
</evidence>
<reference evidence="2 3" key="1">
    <citation type="journal article" date="2015" name="Int. J. Syst. Evol. Microbiol.">
        <title>Flavisolibacter ginsenosidimutans sp. nov., with ginsenoside-converting activity isolated from soil used for cultivating ginseng.</title>
        <authorList>
            <person name="Zhao Y."/>
            <person name="Liu Q."/>
            <person name="Kang M.S."/>
            <person name="Jin F."/>
            <person name="Yu H."/>
            <person name="Im W.T."/>
        </authorList>
    </citation>
    <scope>NUCLEOTIDE SEQUENCE [LARGE SCALE GENOMIC DNA]</scope>
    <source>
        <strain evidence="2 3">Gsoil 636</strain>
    </source>
</reference>
<dbReference type="AlphaFoldDB" id="A0A5B8UGU6"/>
<dbReference type="SUPFAM" id="SSF56925">
    <property type="entry name" value="OMPA-like"/>
    <property type="match status" value="1"/>
</dbReference>
<proteinExistence type="predicted"/>
<feature type="signal peptide" evidence="1">
    <location>
        <begin position="1"/>
        <end position="26"/>
    </location>
</feature>
<dbReference type="InterPro" id="IPR011250">
    <property type="entry name" value="OMP/PagP_B-barrel"/>
</dbReference>
<evidence type="ECO:0000313" key="3">
    <source>
        <dbReference type="Proteomes" id="UP000321204"/>
    </source>
</evidence>
<keyword evidence="3" id="KW-1185">Reference proteome</keyword>
<name>A0A5B8UGU6_9BACT</name>
<dbReference type="EMBL" id="CP042433">
    <property type="protein sequence ID" value="QEC55723.1"/>
    <property type="molecule type" value="Genomic_DNA"/>
</dbReference>
<accession>A0A5B8UGU6</accession>
<protein>
    <recommendedName>
        <fullName evidence="4">Outer membrane beta-barrel protein</fullName>
    </recommendedName>
</protein>
<evidence type="ECO:0000256" key="1">
    <source>
        <dbReference type="SAM" id="SignalP"/>
    </source>
</evidence>
<dbReference type="KEGG" id="fgg:FSB75_07405"/>
<keyword evidence="1" id="KW-0732">Signal</keyword>
<dbReference type="OrthoDB" id="654178at2"/>
<dbReference type="Proteomes" id="UP000321204">
    <property type="component" value="Chromosome"/>
</dbReference>
<evidence type="ECO:0008006" key="4">
    <source>
        <dbReference type="Google" id="ProtNLM"/>
    </source>
</evidence>
<feature type="chain" id="PRO_5022706164" description="Outer membrane beta-barrel protein" evidence="1">
    <location>
        <begin position="27"/>
        <end position="319"/>
    </location>
</feature>
<organism evidence="2 3">
    <name type="scientific">Flavisolibacter ginsenosidimutans</name>
    <dbReference type="NCBI Taxonomy" id="661481"/>
    <lineage>
        <taxon>Bacteria</taxon>
        <taxon>Pseudomonadati</taxon>
        <taxon>Bacteroidota</taxon>
        <taxon>Chitinophagia</taxon>
        <taxon>Chitinophagales</taxon>
        <taxon>Chitinophagaceae</taxon>
        <taxon>Flavisolibacter</taxon>
    </lineage>
</organism>
<gene>
    <name evidence="2" type="ORF">FSB75_07405</name>
</gene>